<feature type="transmembrane region" description="Helical" evidence="21">
    <location>
        <begin position="177"/>
        <end position="210"/>
    </location>
</feature>
<evidence type="ECO:0000256" key="8">
    <source>
        <dbReference type="ARBA" id="ARBA00022960"/>
    </source>
</evidence>
<comment type="catalytic activity">
    <reaction evidence="20">
        <text>[GlcNAc-(1-&gt;4)-Mur2Ac(oyl-L-Ala-gamma-D-Glu-L-Lys-D-Ala-D-Ala)](n)-di-trans,octa-cis-undecaprenyl diphosphate + beta-D-GlcNAc-(1-&gt;4)-Mur2Ac(oyl-L-Ala-gamma-D-Glu-L-Lys-D-Ala-D-Ala)-di-trans,octa-cis-undecaprenyl diphosphate = [GlcNAc-(1-&gt;4)-Mur2Ac(oyl-L-Ala-gamma-D-Glu-L-Lys-D-Ala-D-Ala)](n+1)-di-trans,octa-cis-undecaprenyl diphosphate + di-trans,octa-cis-undecaprenyl diphosphate + H(+)</text>
        <dbReference type="Rhea" id="RHEA:23708"/>
        <dbReference type="Rhea" id="RHEA-COMP:9602"/>
        <dbReference type="Rhea" id="RHEA-COMP:9603"/>
        <dbReference type="ChEBI" id="CHEBI:15378"/>
        <dbReference type="ChEBI" id="CHEBI:58405"/>
        <dbReference type="ChEBI" id="CHEBI:60033"/>
        <dbReference type="ChEBI" id="CHEBI:78435"/>
        <dbReference type="EC" id="2.4.99.28"/>
    </reaction>
</comment>
<keyword evidence="23" id="KW-1185">Reference proteome</keyword>
<accession>A0A917IAC1</accession>
<evidence type="ECO:0000256" key="19">
    <source>
        <dbReference type="ARBA" id="ARBA00044770"/>
    </source>
</evidence>
<comment type="caution">
    <text evidence="22">The sequence shown here is derived from an EMBL/GenBank/DDBJ whole genome shotgun (WGS) entry which is preliminary data.</text>
</comment>
<dbReference type="PANTHER" id="PTHR30474:SF2">
    <property type="entry name" value="PEPTIDOGLYCAN GLYCOSYLTRANSFERASE FTSW-RELATED"/>
    <property type="match status" value="1"/>
</dbReference>
<evidence type="ECO:0000256" key="2">
    <source>
        <dbReference type="ARBA" id="ARBA00004752"/>
    </source>
</evidence>
<keyword evidence="3" id="KW-1003">Cell membrane</keyword>
<evidence type="ECO:0000313" key="22">
    <source>
        <dbReference type="EMBL" id="GGH27469.1"/>
    </source>
</evidence>
<evidence type="ECO:0000256" key="5">
    <source>
        <dbReference type="ARBA" id="ARBA00022676"/>
    </source>
</evidence>
<evidence type="ECO:0000313" key="23">
    <source>
        <dbReference type="Proteomes" id="UP000603912"/>
    </source>
</evidence>
<dbReference type="GO" id="GO:0009252">
    <property type="term" value="P:peptidoglycan biosynthetic process"/>
    <property type="evidence" value="ECO:0007669"/>
    <property type="project" value="UniProtKB-KW"/>
</dbReference>
<dbReference type="Pfam" id="PF01098">
    <property type="entry name" value="FTSW_RODA_SPOVE"/>
    <property type="match status" value="1"/>
</dbReference>
<dbReference type="GO" id="GO:0015648">
    <property type="term" value="F:lipid-linked peptidoglycan transporter activity"/>
    <property type="evidence" value="ECO:0007669"/>
    <property type="project" value="TreeGrafter"/>
</dbReference>
<protein>
    <recommendedName>
        <fullName evidence="17">Probable peptidoglycan glycosyltransferase FtsW</fullName>
        <ecNumber evidence="19">2.4.99.28</ecNumber>
    </recommendedName>
    <alternativeName>
        <fullName evidence="18">Cell division protein FtsW</fullName>
    </alternativeName>
    <alternativeName>
        <fullName evidence="15">Cell wall polymerase</fullName>
    </alternativeName>
    <alternativeName>
        <fullName evidence="14">Peptidoglycan polymerase</fullName>
    </alternativeName>
</protein>
<keyword evidence="4 22" id="KW-0132">Cell division</keyword>
<evidence type="ECO:0000256" key="12">
    <source>
        <dbReference type="ARBA" id="ARBA00023306"/>
    </source>
</evidence>
<keyword evidence="6" id="KW-0808">Transferase</keyword>
<dbReference type="EMBL" id="BMES01000002">
    <property type="protein sequence ID" value="GGH27469.1"/>
    <property type="molecule type" value="Genomic_DNA"/>
</dbReference>
<dbReference type="InterPro" id="IPR013437">
    <property type="entry name" value="FtsW"/>
</dbReference>
<dbReference type="GO" id="GO:0071555">
    <property type="term" value="P:cell wall organization"/>
    <property type="evidence" value="ECO:0007669"/>
    <property type="project" value="UniProtKB-KW"/>
</dbReference>
<dbReference type="GO" id="GO:0005886">
    <property type="term" value="C:plasma membrane"/>
    <property type="evidence" value="ECO:0007669"/>
    <property type="project" value="UniProtKB-SubCell"/>
</dbReference>
<dbReference type="NCBIfam" id="TIGR02614">
    <property type="entry name" value="ftsW"/>
    <property type="match status" value="1"/>
</dbReference>
<feature type="transmembrane region" description="Helical" evidence="21">
    <location>
        <begin position="59"/>
        <end position="77"/>
    </location>
</feature>
<sequence length="385" mass="42237">MPSRLERSPVATWWWTVDRLLLFSLMLLMVLGIVLTMAGSPPVAERLGLPTFHFVYRQVFYLVPALIVMLVISFLSPRHVRRTALGLYVIAMGLVVCTLLFGAEVKGARRWISFAGVAVQPSEFVKPAFVILAAWAFSEGGRRNDVPGNIFGFALLACTIVPLVLQPDIGQTMLITLVWCGLVFLSGLHLFWVAGLGGISMLGLFVAYHLLPHVAARINRFLDPASGDTFQVDNAIDSFVQGGWLGKGPGEGTVKRILPDSHTDFIFAVTAEEFGILVCIGLLTIFAMVVLRGLVLSRRNEEPFCRLAAAGLVMLFGLQSVINMAVNVHIMPAKGMTLPFISYGGSSLISLALAMGFLLAVTRRRPRSEYYDRIVPTHRDEEAYA</sequence>
<reference evidence="22" key="2">
    <citation type="submission" date="2020-09" db="EMBL/GenBank/DDBJ databases">
        <authorList>
            <person name="Sun Q."/>
            <person name="Zhou Y."/>
        </authorList>
    </citation>
    <scope>NUCLEOTIDE SEQUENCE</scope>
    <source>
        <strain evidence="22">CGMCC 1.12214</strain>
    </source>
</reference>
<proteinExistence type="inferred from homology"/>
<keyword evidence="12" id="KW-0131">Cell cycle</keyword>
<keyword evidence="13" id="KW-0961">Cell wall biogenesis/degradation</keyword>
<evidence type="ECO:0000256" key="21">
    <source>
        <dbReference type="SAM" id="Phobius"/>
    </source>
</evidence>
<keyword evidence="10 21" id="KW-1133">Transmembrane helix</keyword>
<name>A0A917IAC1_9HYPH</name>
<dbReference type="GO" id="GO:0008955">
    <property type="term" value="F:peptidoglycan glycosyltransferase activity"/>
    <property type="evidence" value="ECO:0007669"/>
    <property type="project" value="UniProtKB-EC"/>
</dbReference>
<evidence type="ECO:0000256" key="9">
    <source>
        <dbReference type="ARBA" id="ARBA00022984"/>
    </source>
</evidence>
<feature type="transmembrane region" description="Helical" evidence="21">
    <location>
        <begin position="83"/>
        <end position="102"/>
    </location>
</feature>
<evidence type="ECO:0000256" key="1">
    <source>
        <dbReference type="ARBA" id="ARBA00004651"/>
    </source>
</evidence>
<keyword evidence="9" id="KW-0573">Peptidoglycan synthesis</keyword>
<dbReference type="GO" id="GO:0008360">
    <property type="term" value="P:regulation of cell shape"/>
    <property type="evidence" value="ECO:0007669"/>
    <property type="project" value="UniProtKB-KW"/>
</dbReference>
<feature type="transmembrane region" description="Helical" evidence="21">
    <location>
        <begin position="20"/>
        <end position="38"/>
    </location>
</feature>
<evidence type="ECO:0000256" key="10">
    <source>
        <dbReference type="ARBA" id="ARBA00022989"/>
    </source>
</evidence>
<reference evidence="22" key="1">
    <citation type="journal article" date="2014" name="Int. J. Syst. Evol. Microbiol.">
        <title>Complete genome sequence of Corynebacterium casei LMG S-19264T (=DSM 44701T), isolated from a smear-ripened cheese.</title>
        <authorList>
            <consortium name="US DOE Joint Genome Institute (JGI-PGF)"/>
            <person name="Walter F."/>
            <person name="Albersmeier A."/>
            <person name="Kalinowski J."/>
            <person name="Ruckert C."/>
        </authorList>
    </citation>
    <scope>NUCLEOTIDE SEQUENCE</scope>
    <source>
        <strain evidence="22">CGMCC 1.12214</strain>
    </source>
</reference>
<dbReference type="InterPro" id="IPR001182">
    <property type="entry name" value="FtsW/RodA"/>
</dbReference>
<dbReference type="EC" id="2.4.99.28" evidence="19"/>
<evidence type="ECO:0000256" key="3">
    <source>
        <dbReference type="ARBA" id="ARBA00022475"/>
    </source>
</evidence>
<dbReference type="Proteomes" id="UP000603912">
    <property type="component" value="Unassembled WGS sequence"/>
</dbReference>
<dbReference type="GO" id="GO:0051301">
    <property type="term" value="P:cell division"/>
    <property type="evidence" value="ECO:0007669"/>
    <property type="project" value="UniProtKB-KW"/>
</dbReference>
<dbReference type="GO" id="GO:0032153">
    <property type="term" value="C:cell division site"/>
    <property type="evidence" value="ECO:0007669"/>
    <property type="project" value="TreeGrafter"/>
</dbReference>
<evidence type="ECO:0000256" key="6">
    <source>
        <dbReference type="ARBA" id="ARBA00022679"/>
    </source>
</evidence>
<evidence type="ECO:0000256" key="4">
    <source>
        <dbReference type="ARBA" id="ARBA00022618"/>
    </source>
</evidence>
<keyword evidence="8" id="KW-0133">Cell shape</keyword>
<feature type="transmembrane region" description="Helical" evidence="21">
    <location>
        <begin position="340"/>
        <end position="361"/>
    </location>
</feature>
<dbReference type="AlphaFoldDB" id="A0A917IAC1"/>
<evidence type="ECO:0000256" key="15">
    <source>
        <dbReference type="ARBA" id="ARBA00033270"/>
    </source>
</evidence>
<evidence type="ECO:0000256" key="17">
    <source>
        <dbReference type="ARBA" id="ARBA00041185"/>
    </source>
</evidence>
<evidence type="ECO:0000256" key="20">
    <source>
        <dbReference type="ARBA" id="ARBA00049902"/>
    </source>
</evidence>
<feature type="transmembrane region" description="Helical" evidence="21">
    <location>
        <begin position="307"/>
        <end position="328"/>
    </location>
</feature>
<evidence type="ECO:0000256" key="14">
    <source>
        <dbReference type="ARBA" id="ARBA00032370"/>
    </source>
</evidence>
<dbReference type="RefSeq" id="WP_188519076.1">
    <property type="nucleotide sequence ID" value="NZ_BMES01000002.1"/>
</dbReference>
<feature type="transmembrane region" description="Helical" evidence="21">
    <location>
        <begin position="274"/>
        <end position="295"/>
    </location>
</feature>
<dbReference type="PANTHER" id="PTHR30474">
    <property type="entry name" value="CELL CYCLE PROTEIN"/>
    <property type="match status" value="1"/>
</dbReference>
<evidence type="ECO:0000256" key="13">
    <source>
        <dbReference type="ARBA" id="ARBA00023316"/>
    </source>
</evidence>
<comment type="similarity">
    <text evidence="16">Belongs to the SEDS family. FtsW subfamily.</text>
</comment>
<keyword evidence="11 21" id="KW-0472">Membrane</keyword>
<comment type="subcellular location">
    <subcellularLocation>
        <location evidence="1">Cell membrane</location>
        <topology evidence="1">Multi-pass membrane protein</topology>
    </subcellularLocation>
</comment>
<gene>
    <name evidence="22" type="primary">ftsW</name>
    <name evidence="22" type="ORF">GCM10007036_36000</name>
</gene>
<keyword evidence="5" id="KW-0328">Glycosyltransferase</keyword>
<comment type="pathway">
    <text evidence="2">Cell wall biogenesis; peptidoglycan biosynthesis.</text>
</comment>
<organism evidence="22 23">
    <name type="scientific">Alsobacter metallidurans</name>
    <dbReference type="NCBI Taxonomy" id="340221"/>
    <lineage>
        <taxon>Bacteria</taxon>
        <taxon>Pseudomonadati</taxon>
        <taxon>Pseudomonadota</taxon>
        <taxon>Alphaproteobacteria</taxon>
        <taxon>Hyphomicrobiales</taxon>
        <taxon>Alsobacteraceae</taxon>
        <taxon>Alsobacter</taxon>
    </lineage>
</organism>
<feature type="transmembrane region" description="Helical" evidence="21">
    <location>
        <begin position="149"/>
        <end position="165"/>
    </location>
</feature>
<evidence type="ECO:0000256" key="16">
    <source>
        <dbReference type="ARBA" id="ARBA00038053"/>
    </source>
</evidence>
<evidence type="ECO:0000256" key="18">
    <source>
        <dbReference type="ARBA" id="ARBA00041418"/>
    </source>
</evidence>
<evidence type="ECO:0000256" key="7">
    <source>
        <dbReference type="ARBA" id="ARBA00022692"/>
    </source>
</evidence>
<evidence type="ECO:0000256" key="11">
    <source>
        <dbReference type="ARBA" id="ARBA00023136"/>
    </source>
</evidence>
<keyword evidence="7 21" id="KW-0812">Transmembrane</keyword>